<evidence type="ECO:0000313" key="2">
    <source>
        <dbReference type="Proteomes" id="UP000292886"/>
    </source>
</evidence>
<dbReference type="RefSeq" id="WP_133362883.1">
    <property type="nucleotide sequence ID" value="NZ_CP037940.1"/>
</dbReference>
<keyword evidence="2" id="KW-1185">Reference proteome</keyword>
<evidence type="ECO:0000313" key="1">
    <source>
        <dbReference type="EMBL" id="QBO35804.1"/>
    </source>
</evidence>
<dbReference type="AlphaFoldDB" id="A0A4P6YSV1"/>
<reference evidence="2" key="1">
    <citation type="submission" date="2019-03" db="EMBL/GenBank/DDBJ databases">
        <title>Weissella sp. 26KH-42 Genome sequencing.</title>
        <authorList>
            <person name="Heo J."/>
            <person name="Kim S.-J."/>
            <person name="Kim J.-S."/>
            <person name="Hong S.-B."/>
            <person name="Kwon S.-W."/>
        </authorList>
    </citation>
    <scope>NUCLEOTIDE SEQUENCE [LARGE SCALE GENOMIC DNA]</scope>
    <source>
        <strain evidence="2">26KH-42</strain>
    </source>
</reference>
<gene>
    <name evidence="1" type="ORF">EQG49_04650</name>
</gene>
<name>A0A4P6YSV1_9LACO</name>
<protein>
    <submittedName>
        <fullName evidence="1">Uncharacterized protein</fullName>
    </submittedName>
</protein>
<dbReference type="EMBL" id="CP037940">
    <property type="protein sequence ID" value="QBO35804.1"/>
    <property type="molecule type" value="Genomic_DNA"/>
</dbReference>
<organism evidence="1 2">
    <name type="scientific">Periweissella cryptocerci</name>
    <dbReference type="NCBI Taxonomy" id="2506420"/>
    <lineage>
        <taxon>Bacteria</taxon>
        <taxon>Bacillati</taxon>
        <taxon>Bacillota</taxon>
        <taxon>Bacilli</taxon>
        <taxon>Lactobacillales</taxon>
        <taxon>Lactobacillaceae</taxon>
        <taxon>Periweissella</taxon>
    </lineage>
</organism>
<proteinExistence type="predicted"/>
<sequence>MTLVTGTAVTKSETDAMRQALQNKDAKVLKFIKVLSENHGNLTDDFYQKTALAFVMSVGEVKKFIAVLNTTGYEN</sequence>
<dbReference type="KEGG" id="wei:EQG49_04650"/>
<dbReference type="Proteomes" id="UP000292886">
    <property type="component" value="Chromosome"/>
</dbReference>
<accession>A0A4P6YSV1</accession>